<dbReference type="Proteomes" id="UP000037288">
    <property type="component" value="Unassembled WGS sequence"/>
</dbReference>
<sequence length="74" mass="7791">MALDHLDPWAAATAHDDLAVPHRESGEGRAAAQAAAEARRRHAAPAARPAAGRPGRARRRGAAVRPRAELTRTA</sequence>
<keyword evidence="3" id="KW-1185">Reference proteome</keyword>
<feature type="region of interest" description="Disordered" evidence="1">
    <location>
        <begin position="1"/>
        <end position="74"/>
    </location>
</feature>
<comment type="caution">
    <text evidence="2">The sequence shown here is derived from an EMBL/GenBank/DDBJ whole genome shotgun (WGS) entry which is preliminary data.</text>
</comment>
<feature type="compositionally biased region" description="Basic and acidic residues" evidence="1">
    <location>
        <begin position="14"/>
        <end position="27"/>
    </location>
</feature>
<feature type="compositionally biased region" description="Low complexity" evidence="1">
    <location>
        <begin position="44"/>
        <end position="54"/>
    </location>
</feature>
<proteinExistence type="predicted"/>
<dbReference type="EMBL" id="LFXA01000007">
    <property type="protein sequence ID" value="KNB52291.1"/>
    <property type="molecule type" value="Genomic_DNA"/>
</dbReference>
<organism evidence="2 3">
    <name type="scientific">Streptomyces caatingaensis</name>
    <dbReference type="NCBI Taxonomy" id="1678637"/>
    <lineage>
        <taxon>Bacteria</taxon>
        <taxon>Bacillati</taxon>
        <taxon>Actinomycetota</taxon>
        <taxon>Actinomycetes</taxon>
        <taxon>Kitasatosporales</taxon>
        <taxon>Streptomycetaceae</taxon>
        <taxon>Streptomyces</taxon>
    </lineage>
</organism>
<protein>
    <submittedName>
        <fullName evidence="2">Uncharacterized protein</fullName>
    </submittedName>
</protein>
<accession>A0A0K9XGW1</accession>
<evidence type="ECO:0000313" key="2">
    <source>
        <dbReference type="EMBL" id="KNB52291.1"/>
    </source>
</evidence>
<evidence type="ECO:0000313" key="3">
    <source>
        <dbReference type="Proteomes" id="UP000037288"/>
    </source>
</evidence>
<dbReference type="AlphaFoldDB" id="A0A0K9XGW1"/>
<dbReference type="RefSeq" id="WP_049716147.1">
    <property type="nucleotide sequence ID" value="NZ_LFXA01000007.1"/>
</dbReference>
<evidence type="ECO:0000256" key="1">
    <source>
        <dbReference type="SAM" id="MobiDB-lite"/>
    </source>
</evidence>
<reference evidence="3" key="1">
    <citation type="submission" date="2015-07" db="EMBL/GenBank/DDBJ databases">
        <title>Draft genome sequence of Streptomyces sp. CMAA 1322, a bacterium isolated from Caatinga biome, from dry forest semiarid of Brazil.</title>
        <authorList>
            <person name="Santos S.N."/>
            <person name="Gacesa R."/>
            <person name="Taketani R.G."/>
            <person name="Long P.F."/>
            <person name="Melo I.S."/>
        </authorList>
    </citation>
    <scope>NUCLEOTIDE SEQUENCE [LARGE SCALE GENOMIC DNA]</scope>
    <source>
        <strain evidence="3">CMAA 1322</strain>
    </source>
</reference>
<gene>
    <name evidence="2" type="ORF">AC230_12140</name>
</gene>
<name>A0A0K9XGW1_9ACTN</name>